<gene>
    <name evidence="2" type="ORF">HRQ87_12550</name>
</gene>
<dbReference type="Pfam" id="PF20409">
    <property type="entry name" value="SnoaL_5"/>
    <property type="match status" value="1"/>
</dbReference>
<dbReference type="Gene3D" id="3.10.450.50">
    <property type="match status" value="1"/>
</dbReference>
<name>A0ABX2ISV3_9RHOB</name>
<protein>
    <submittedName>
        <fullName evidence="2">Nuclear transport factor 2 family protein</fullName>
    </submittedName>
</protein>
<dbReference type="SUPFAM" id="SSF54427">
    <property type="entry name" value="NTF2-like"/>
    <property type="match status" value="1"/>
</dbReference>
<proteinExistence type="predicted"/>
<dbReference type="EMBL" id="JABUFE010000007">
    <property type="protein sequence ID" value="NSX55635.1"/>
    <property type="molecule type" value="Genomic_DNA"/>
</dbReference>
<evidence type="ECO:0000259" key="1">
    <source>
        <dbReference type="Pfam" id="PF20409"/>
    </source>
</evidence>
<keyword evidence="3" id="KW-1185">Reference proteome</keyword>
<dbReference type="Proteomes" id="UP000777935">
    <property type="component" value="Unassembled WGS sequence"/>
</dbReference>
<sequence>MDLKGIAEELVSGCREGREAENLDKLYAKDVVSVEAMDFSGQGREVHGIDAIKGKHAWWADSFEVHSQSVDGPFLHGDAQFAVVFDVDCTEKQSGNRMKTREVGVYHVADGKITREEFFYSD</sequence>
<organism evidence="2 3">
    <name type="scientific">Parasulfitobacter algicola</name>
    <dbReference type="NCBI Taxonomy" id="2614809"/>
    <lineage>
        <taxon>Bacteria</taxon>
        <taxon>Pseudomonadati</taxon>
        <taxon>Pseudomonadota</taxon>
        <taxon>Alphaproteobacteria</taxon>
        <taxon>Rhodobacterales</taxon>
        <taxon>Roseobacteraceae</taxon>
        <taxon>Parasulfitobacter</taxon>
    </lineage>
</organism>
<evidence type="ECO:0000313" key="2">
    <source>
        <dbReference type="EMBL" id="NSX55635.1"/>
    </source>
</evidence>
<dbReference type="InterPro" id="IPR046860">
    <property type="entry name" value="SnoaL_5"/>
</dbReference>
<accession>A0ABX2ISV3</accession>
<evidence type="ECO:0000313" key="3">
    <source>
        <dbReference type="Proteomes" id="UP000777935"/>
    </source>
</evidence>
<feature type="domain" description="SnoaL-like" evidence="1">
    <location>
        <begin position="7"/>
        <end position="120"/>
    </location>
</feature>
<reference evidence="2 3" key="1">
    <citation type="submission" date="2020-06" db="EMBL/GenBank/DDBJ databases">
        <title>Sulfitobacter algicola sp. nov., isolated from green algae.</title>
        <authorList>
            <person name="Wang C."/>
        </authorList>
    </citation>
    <scope>NUCLEOTIDE SEQUENCE [LARGE SCALE GENOMIC DNA]</scope>
    <source>
        <strain evidence="2 3">1151</strain>
    </source>
</reference>
<dbReference type="InterPro" id="IPR032710">
    <property type="entry name" value="NTF2-like_dom_sf"/>
</dbReference>
<comment type="caution">
    <text evidence="2">The sequence shown here is derived from an EMBL/GenBank/DDBJ whole genome shotgun (WGS) entry which is preliminary data.</text>
</comment>